<dbReference type="Proteomes" id="UP000219689">
    <property type="component" value="Unassembled WGS sequence"/>
</dbReference>
<evidence type="ECO:0000256" key="1">
    <source>
        <dbReference type="SAM" id="Phobius"/>
    </source>
</evidence>
<name>A0A2A5QUM6_9EURY</name>
<dbReference type="RefSeq" id="WP_097379432.1">
    <property type="nucleotide sequence ID" value="NZ_NXNI01000001.1"/>
</dbReference>
<evidence type="ECO:0000259" key="2">
    <source>
        <dbReference type="Pfam" id="PF26592"/>
    </source>
</evidence>
<organism evidence="4 5">
    <name type="scientific">Natrinema ejinorense</name>
    <dbReference type="NCBI Taxonomy" id="373386"/>
    <lineage>
        <taxon>Archaea</taxon>
        <taxon>Methanobacteriati</taxon>
        <taxon>Methanobacteriota</taxon>
        <taxon>Stenosarchaea group</taxon>
        <taxon>Halobacteria</taxon>
        <taxon>Halobacteriales</taxon>
        <taxon>Natrialbaceae</taxon>
        <taxon>Natrinema</taxon>
    </lineage>
</organism>
<dbReference type="OrthoDB" id="299650at2157"/>
<keyword evidence="1" id="KW-0472">Membrane</keyword>
<reference evidence="4 5" key="1">
    <citation type="submission" date="2017-09" db="EMBL/GenBank/DDBJ databases">
        <title>Genome sequences of Natrinema ejinorence JCM 13890T.</title>
        <authorList>
            <person name="Roh S.W."/>
            <person name="Kim Y.B."/>
            <person name="Kim J.Y."/>
        </authorList>
    </citation>
    <scope>NUCLEOTIDE SEQUENCE [LARGE SCALE GENOMIC DNA]</scope>
    <source>
        <strain evidence="4 5">JCM 13890</strain>
    </source>
</reference>
<feature type="domain" description="TraC-like" evidence="3">
    <location>
        <begin position="135"/>
        <end position="340"/>
    </location>
</feature>
<dbReference type="EMBL" id="NXNI01000001">
    <property type="protein sequence ID" value="PCR90483.1"/>
    <property type="molecule type" value="Genomic_DNA"/>
</dbReference>
<dbReference type="InterPro" id="IPR058596">
    <property type="entry name" value="TraC-like_dom"/>
</dbReference>
<sequence>MTQERDAAGRRIMDELGEANRVPLFNIEEGDVYILLGFPIGGLLVGGLIGLEGAIFPFVLLGVIAGGAVVYSSPSHLPASTWLGDLYRYYCKRPRFTYSTAPNSGPDEASTDGGLVNYTPFQPDERTQDLTNVCRAWPGAGAIERTDGAMEALLEIDPGNMDFAMSGDWAQIQRLGEEFANRELDFKLTFHATTRSFPVERLVNRIDDRLTDEDVKRNPIFRVLLEEYRERRPTELEATQQLRYFLGVSVAPLEVYNRYQDERSPAEKLTTFPGIGFLFNPFVTRRKSMADAEIRTAMFDKLDDRCRAIQTEFVQKTPGWSARRLTTVELFVLSMDFWNGEEHTDGEATIREQPVIGHERRTDR</sequence>
<gene>
    <name evidence="4" type="ORF">CP557_08060</name>
</gene>
<accession>A0A2A5QUM6</accession>
<evidence type="ECO:0000313" key="5">
    <source>
        <dbReference type="Proteomes" id="UP000219689"/>
    </source>
</evidence>
<evidence type="ECO:0000313" key="4">
    <source>
        <dbReference type="EMBL" id="PCR90483.1"/>
    </source>
</evidence>
<protein>
    <submittedName>
        <fullName evidence="4">Uncharacterized protein</fullName>
    </submittedName>
</protein>
<dbReference type="Pfam" id="PF26592">
    <property type="entry name" value="PrgI_like"/>
    <property type="match status" value="1"/>
</dbReference>
<keyword evidence="5" id="KW-1185">Reference proteome</keyword>
<dbReference type="AlphaFoldDB" id="A0A2A5QUM6"/>
<feature type="domain" description="PrgI-like" evidence="2">
    <location>
        <begin position="22"/>
        <end position="97"/>
    </location>
</feature>
<evidence type="ECO:0000259" key="3">
    <source>
        <dbReference type="Pfam" id="PF26593"/>
    </source>
</evidence>
<feature type="transmembrane region" description="Helical" evidence="1">
    <location>
        <begin position="32"/>
        <end position="49"/>
    </location>
</feature>
<keyword evidence="1" id="KW-1133">Transmembrane helix</keyword>
<comment type="caution">
    <text evidence="4">The sequence shown here is derived from an EMBL/GenBank/DDBJ whole genome shotgun (WGS) entry which is preliminary data.</text>
</comment>
<keyword evidence="1" id="KW-0812">Transmembrane</keyword>
<dbReference type="InterPro" id="IPR058597">
    <property type="entry name" value="PrgI-like_dom"/>
</dbReference>
<proteinExistence type="predicted"/>
<dbReference type="Pfam" id="PF26593">
    <property type="entry name" value="TraC-like"/>
    <property type="match status" value="1"/>
</dbReference>